<sequence>MGPSRTFLAAHLLGAGLFWGSGFLFIKLTDGALAPPVLAACRGAVAALALSVWFVSQGWSMRPKGAEWRHWAVLGTLNGWGPNILTAFAMTQITAGLGSMIQASGPILVAVLSHLAFADERLTRARVGGVLVGFLGMGILIGPRAFDPAGAAFWGVMAMVATAVSYAVGNVYVRFIREAQPARLAFGQQLFSAMPAIAIALTLIGPAGFAPAGGVALPVLALGILGTALPIVLFMRLIRAAGPTRAAMVGYLTPVAATLLAMAFLGEHIGPRELLGGAVVLAGVYLVSTARRA</sequence>
<feature type="transmembrane region" description="Helical" evidence="5">
    <location>
        <begin position="68"/>
        <end position="89"/>
    </location>
</feature>
<protein>
    <submittedName>
        <fullName evidence="7">DMT family transporter</fullName>
    </submittedName>
</protein>
<evidence type="ECO:0000313" key="8">
    <source>
        <dbReference type="Proteomes" id="UP000323142"/>
    </source>
</evidence>
<name>A0A5B2VSZ0_9HYPH</name>
<dbReference type="InterPro" id="IPR000620">
    <property type="entry name" value="EamA_dom"/>
</dbReference>
<comment type="caution">
    <text evidence="7">The sequence shown here is derived from an EMBL/GenBank/DDBJ whole genome shotgun (WGS) entry which is preliminary data.</text>
</comment>
<keyword evidence="8" id="KW-1185">Reference proteome</keyword>
<dbReference type="Gene3D" id="1.10.3730.20">
    <property type="match status" value="1"/>
</dbReference>
<dbReference type="PANTHER" id="PTHR32322">
    <property type="entry name" value="INNER MEMBRANE TRANSPORTER"/>
    <property type="match status" value="1"/>
</dbReference>
<feature type="domain" description="EamA" evidence="6">
    <location>
        <begin position="154"/>
        <end position="289"/>
    </location>
</feature>
<accession>A0A5B2VSZ0</accession>
<feature type="transmembrane region" description="Helical" evidence="5">
    <location>
        <begin position="32"/>
        <end position="56"/>
    </location>
</feature>
<keyword evidence="4 5" id="KW-0472">Membrane</keyword>
<keyword evidence="2 5" id="KW-0812">Transmembrane</keyword>
<organism evidence="7 8">
    <name type="scientific">Salinarimonas soli</name>
    <dbReference type="NCBI Taxonomy" id="1638099"/>
    <lineage>
        <taxon>Bacteria</taxon>
        <taxon>Pseudomonadati</taxon>
        <taxon>Pseudomonadota</taxon>
        <taxon>Alphaproteobacteria</taxon>
        <taxon>Hyphomicrobiales</taxon>
        <taxon>Salinarimonadaceae</taxon>
        <taxon>Salinarimonas</taxon>
    </lineage>
</organism>
<dbReference type="InterPro" id="IPR037185">
    <property type="entry name" value="EmrE-like"/>
</dbReference>
<dbReference type="Proteomes" id="UP000323142">
    <property type="component" value="Unassembled WGS sequence"/>
</dbReference>
<proteinExistence type="predicted"/>
<feature type="transmembrane region" description="Helical" evidence="5">
    <location>
        <begin position="272"/>
        <end position="290"/>
    </location>
</feature>
<evidence type="ECO:0000313" key="7">
    <source>
        <dbReference type="EMBL" id="KAA2241239.1"/>
    </source>
</evidence>
<feature type="transmembrane region" description="Helical" evidence="5">
    <location>
        <begin position="185"/>
        <end position="209"/>
    </location>
</feature>
<feature type="domain" description="EamA" evidence="6">
    <location>
        <begin position="12"/>
        <end position="140"/>
    </location>
</feature>
<keyword evidence="3 5" id="KW-1133">Transmembrane helix</keyword>
<reference evidence="7 8" key="1">
    <citation type="submission" date="2019-09" db="EMBL/GenBank/DDBJ databases">
        <title>Salinarimonas rosea gen. nov., sp. nov., a new member of the a-2 subgroup of the Proteobacteria.</title>
        <authorList>
            <person name="Liu J."/>
        </authorList>
    </citation>
    <scope>NUCLEOTIDE SEQUENCE [LARGE SCALE GENOMIC DNA]</scope>
    <source>
        <strain evidence="7 8">BN140002</strain>
    </source>
</reference>
<evidence type="ECO:0000256" key="2">
    <source>
        <dbReference type="ARBA" id="ARBA00022692"/>
    </source>
</evidence>
<dbReference type="RefSeq" id="WP_149815820.1">
    <property type="nucleotide sequence ID" value="NZ_VUOA01000008.1"/>
</dbReference>
<reference evidence="7 8" key="2">
    <citation type="submission" date="2019-09" db="EMBL/GenBank/DDBJ databases">
        <authorList>
            <person name="Jin C."/>
        </authorList>
    </citation>
    <scope>NUCLEOTIDE SEQUENCE [LARGE SCALE GENOMIC DNA]</scope>
    <source>
        <strain evidence="7 8">BN140002</strain>
    </source>
</reference>
<dbReference type="SUPFAM" id="SSF103481">
    <property type="entry name" value="Multidrug resistance efflux transporter EmrE"/>
    <property type="match status" value="2"/>
</dbReference>
<dbReference type="PANTHER" id="PTHR32322:SF9">
    <property type="entry name" value="AMINO-ACID METABOLITE EFFLUX PUMP-RELATED"/>
    <property type="match status" value="1"/>
</dbReference>
<evidence type="ECO:0000256" key="4">
    <source>
        <dbReference type="ARBA" id="ARBA00023136"/>
    </source>
</evidence>
<evidence type="ECO:0000256" key="1">
    <source>
        <dbReference type="ARBA" id="ARBA00004141"/>
    </source>
</evidence>
<evidence type="ECO:0000256" key="3">
    <source>
        <dbReference type="ARBA" id="ARBA00022989"/>
    </source>
</evidence>
<dbReference type="EMBL" id="VUOA01000008">
    <property type="protein sequence ID" value="KAA2241239.1"/>
    <property type="molecule type" value="Genomic_DNA"/>
</dbReference>
<evidence type="ECO:0000256" key="5">
    <source>
        <dbReference type="SAM" id="Phobius"/>
    </source>
</evidence>
<feature type="transmembrane region" description="Helical" evidence="5">
    <location>
        <begin position="246"/>
        <end position="266"/>
    </location>
</feature>
<dbReference type="AlphaFoldDB" id="A0A5B2VSZ0"/>
<feature type="transmembrane region" description="Helical" evidence="5">
    <location>
        <begin position="95"/>
        <end position="115"/>
    </location>
</feature>
<feature type="transmembrane region" description="Helical" evidence="5">
    <location>
        <begin position="127"/>
        <end position="146"/>
    </location>
</feature>
<evidence type="ECO:0000259" key="6">
    <source>
        <dbReference type="Pfam" id="PF00892"/>
    </source>
</evidence>
<dbReference type="OrthoDB" id="9810556at2"/>
<dbReference type="InterPro" id="IPR050638">
    <property type="entry name" value="AA-Vitamin_Transporters"/>
</dbReference>
<gene>
    <name evidence="7" type="ORF">F0L46_04385</name>
</gene>
<dbReference type="GO" id="GO:0016020">
    <property type="term" value="C:membrane"/>
    <property type="evidence" value="ECO:0007669"/>
    <property type="project" value="UniProtKB-SubCell"/>
</dbReference>
<feature type="transmembrane region" description="Helical" evidence="5">
    <location>
        <begin position="215"/>
        <end position="234"/>
    </location>
</feature>
<dbReference type="Pfam" id="PF00892">
    <property type="entry name" value="EamA"/>
    <property type="match status" value="2"/>
</dbReference>
<comment type="subcellular location">
    <subcellularLocation>
        <location evidence="1">Membrane</location>
        <topology evidence="1">Multi-pass membrane protein</topology>
    </subcellularLocation>
</comment>
<feature type="transmembrane region" description="Helical" evidence="5">
    <location>
        <begin position="152"/>
        <end position="173"/>
    </location>
</feature>
<feature type="transmembrane region" description="Helical" evidence="5">
    <location>
        <begin position="7"/>
        <end position="26"/>
    </location>
</feature>